<reference evidence="2" key="1">
    <citation type="submission" date="2021-01" db="EMBL/GenBank/DDBJ databases">
        <authorList>
            <person name="Kaushik A."/>
        </authorList>
    </citation>
    <scope>NUCLEOTIDE SEQUENCE</scope>
    <source>
        <strain evidence="2">AG3-1AP</strain>
    </source>
</reference>
<name>A0A8H3B376_9AGAM</name>
<comment type="caution">
    <text evidence="2">The sequence shown here is derived from an EMBL/GenBank/DDBJ whole genome shotgun (WGS) entry which is preliminary data.</text>
</comment>
<proteinExistence type="predicted"/>
<accession>A0A8H3B376</accession>
<evidence type="ECO:0000313" key="3">
    <source>
        <dbReference type="Proteomes" id="UP000663831"/>
    </source>
</evidence>
<feature type="compositionally biased region" description="Polar residues" evidence="1">
    <location>
        <begin position="385"/>
        <end position="395"/>
    </location>
</feature>
<feature type="compositionally biased region" description="Polar residues" evidence="1">
    <location>
        <begin position="344"/>
        <end position="353"/>
    </location>
</feature>
<protein>
    <submittedName>
        <fullName evidence="2">Uncharacterized protein</fullName>
    </submittedName>
</protein>
<dbReference type="Proteomes" id="UP000663831">
    <property type="component" value="Unassembled WGS sequence"/>
</dbReference>
<dbReference type="OrthoDB" id="3270580at2759"/>
<organism evidence="2 3">
    <name type="scientific">Rhizoctonia solani</name>
    <dbReference type="NCBI Taxonomy" id="456999"/>
    <lineage>
        <taxon>Eukaryota</taxon>
        <taxon>Fungi</taxon>
        <taxon>Dikarya</taxon>
        <taxon>Basidiomycota</taxon>
        <taxon>Agaricomycotina</taxon>
        <taxon>Agaricomycetes</taxon>
        <taxon>Cantharellales</taxon>
        <taxon>Ceratobasidiaceae</taxon>
        <taxon>Rhizoctonia</taxon>
    </lineage>
</organism>
<dbReference type="AlphaFoldDB" id="A0A8H3B376"/>
<feature type="region of interest" description="Disordered" evidence="1">
    <location>
        <begin position="1"/>
        <end position="21"/>
    </location>
</feature>
<evidence type="ECO:0000256" key="1">
    <source>
        <dbReference type="SAM" id="MobiDB-lite"/>
    </source>
</evidence>
<gene>
    <name evidence="2" type="ORF">RDB_LOCUS60460</name>
</gene>
<feature type="region of interest" description="Disordered" evidence="1">
    <location>
        <begin position="60"/>
        <end position="97"/>
    </location>
</feature>
<sequence>MALTANHPRPQSARFQPYPSSPYSGITGWTRASRPTSLLHGLQPHLPPRHHSLTAHLLPWHTPAQTPGGSPSPIPSQDFLLGALSPQHSAPMPSPNPLPMPFTTSQLATRVTRMSNPGSPSSFEATPVLANDQFMATYSAERPVSPLPLLSELFLPERRLSVELAVSRVNGKWLEWEHQLILSGLLGPQTPPSLIICLLRLSRRTRNEESLGDLLPLFRNISEVSFRKARGVKPISQQWCHLLDVFEEIEGFAIHFGLDPNSPEFDDIPVLVNRIVRAWRRHVPAGEGWGKLKVTDITTWTYDARNGWLAMVYRRLKEVKIISPLKDWRQLVAVMRTPSHRGRQTQSEASAATPNSEMSPPAPPPSQDALTHELSHHVDELGRGSQPSPVTQPFTAPNGPFTESYEPSSVLVNYLTVDPEALGGSQDATPFPDPHFPSVMGPRPPSSVAHTLNFDHFLELVQGERAKRYKVALEIIRACEPNSTARLSAEAWITWEYFNTHSTDDVARWRAEFELRLLPGANTLNPVQTPTVFTPSITPLSLPSLDELPNSV</sequence>
<dbReference type="EMBL" id="CAJMWV010001801">
    <property type="protein sequence ID" value="CAE6446450.1"/>
    <property type="molecule type" value="Genomic_DNA"/>
</dbReference>
<feature type="compositionally biased region" description="Basic and acidic residues" evidence="1">
    <location>
        <begin position="370"/>
        <end position="382"/>
    </location>
</feature>
<feature type="region of interest" description="Disordered" evidence="1">
    <location>
        <begin position="336"/>
        <end position="402"/>
    </location>
</feature>
<evidence type="ECO:0000313" key="2">
    <source>
        <dbReference type="EMBL" id="CAE6446450.1"/>
    </source>
</evidence>